<sequence>MCVLFRMIVRVEVCTIYRVSNPRKLQTSVLSMEVNNNTVETIQMLEQKYRPFT</sequence>
<reference evidence="1" key="1">
    <citation type="submission" date="2015-07" db="EMBL/GenBank/DDBJ databases">
        <title>MeaNS - Measles Nucleotide Surveillance Program.</title>
        <authorList>
            <person name="Tran T."/>
            <person name="Druce J."/>
        </authorList>
    </citation>
    <scope>NUCLEOTIDE SEQUENCE</scope>
    <source>
        <strain evidence="1">UCB-OBI-ISO-001</strain>
        <tissue evidence="1">Gonad</tissue>
    </source>
</reference>
<accession>A0A0L8HB23</accession>
<dbReference type="AlphaFoldDB" id="A0A0L8HB23"/>
<dbReference type="EMBL" id="KQ418626">
    <property type="protein sequence ID" value="KOF86513.1"/>
    <property type="molecule type" value="Genomic_DNA"/>
</dbReference>
<protein>
    <submittedName>
        <fullName evidence="1">Uncharacterized protein</fullName>
    </submittedName>
</protein>
<evidence type="ECO:0000313" key="1">
    <source>
        <dbReference type="EMBL" id="KOF86513.1"/>
    </source>
</evidence>
<name>A0A0L8HB23_OCTBM</name>
<organism evidence="1">
    <name type="scientific">Octopus bimaculoides</name>
    <name type="common">California two-spotted octopus</name>
    <dbReference type="NCBI Taxonomy" id="37653"/>
    <lineage>
        <taxon>Eukaryota</taxon>
        <taxon>Metazoa</taxon>
        <taxon>Spiralia</taxon>
        <taxon>Lophotrochozoa</taxon>
        <taxon>Mollusca</taxon>
        <taxon>Cephalopoda</taxon>
        <taxon>Coleoidea</taxon>
        <taxon>Octopodiformes</taxon>
        <taxon>Octopoda</taxon>
        <taxon>Incirrata</taxon>
        <taxon>Octopodidae</taxon>
        <taxon>Octopus</taxon>
    </lineage>
</organism>
<gene>
    <name evidence="1" type="ORF">OCBIM_22018488mg</name>
</gene>
<proteinExistence type="predicted"/>